<accession>A0A1I6CQ01</accession>
<keyword evidence="1" id="KW-0560">Oxidoreductase</keyword>
<dbReference type="EMBL" id="FOYM01000001">
    <property type="protein sequence ID" value="SFQ95245.1"/>
    <property type="molecule type" value="Genomic_DNA"/>
</dbReference>
<protein>
    <submittedName>
        <fullName evidence="3">Heterodisulfide reductase subunit B</fullName>
    </submittedName>
</protein>
<evidence type="ECO:0000313" key="3">
    <source>
        <dbReference type="EMBL" id="SFQ95245.1"/>
    </source>
</evidence>
<gene>
    <name evidence="3" type="ORF">SAMN05660706_101157</name>
</gene>
<dbReference type="InterPro" id="IPR004017">
    <property type="entry name" value="Cys_rich_dom"/>
</dbReference>
<reference evidence="4" key="1">
    <citation type="submission" date="2016-10" db="EMBL/GenBank/DDBJ databases">
        <authorList>
            <person name="Varghese N."/>
            <person name="Submissions S."/>
        </authorList>
    </citation>
    <scope>NUCLEOTIDE SEQUENCE [LARGE SCALE GENOMIC DNA]</scope>
    <source>
        <strain evidence="4">DSM 3669</strain>
    </source>
</reference>
<evidence type="ECO:0000256" key="1">
    <source>
        <dbReference type="ARBA" id="ARBA00023002"/>
    </source>
</evidence>
<organism evidence="3 4">
    <name type="scientific">Desulfoscipio geothermicus DSM 3669</name>
    <dbReference type="NCBI Taxonomy" id="1121426"/>
    <lineage>
        <taxon>Bacteria</taxon>
        <taxon>Bacillati</taxon>
        <taxon>Bacillota</taxon>
        <taxon>Clostridia</taxon>
        <taxon>Eubacteriales</taxon>
        <taxon>Desulfallaceae</taxon>
        <taxon>Desulfoscipio</taxon>
    </lineage>
</organism>
<dbReference type="OrthoDB" id="9777685at2"/>
<proteinExistence type="predicted"/>
<name>A0A1I6CQ01_9FIRM</name>
<evidence type="ECO:0000259" key="2">
    <source>
        <dbReference type="Pfam" id="PF02754"/>
    </source>
</evidence>
<dbReference type="Pfam" id="PF02754">
    <property type="entry name" value="CCG"/>
    <property type="match status" value="2"/>
</dbReference>
<sequence length="286" mass="31252">MKYAYFPGCCDHTSAREYDISTRAVCRELGIELVEIPDWNCCGSTPGHSTSHLLGVALAARNLALVAEMGLEECTASCAACYQRLAMANVEMQSNKKLCDKVNWVTGKPYHGGVRVKSILEIISGLQPEQISSRLVKPLDNLKTAVYYGCLMVRPKAVQVDDPENPLVMDHLLQAAGAETIDWCSKTECCGASLAISNEDVVLKLTGKILAEATRAGADCIVTACPLCHFNLDMRQKKINQVFGTGYRLPVFYFTQLIGLAIGISPDDLSFNTHFVDTRKVLELVG</sequence>
<dbReference type="Proteomes" id="UP000199584">
    <property type="component" value="Unassembled WGS sequence"/>
</dbReference>
<dbReference type="GO" id="GO:0016491">
    <property type="term" value="F:oxidoreductase activity"/>
    <property type="evidence" value="ECO:0007669"/>
    <property type="project" value="UniProtKB-KW"/>
</dbReference>
<feature type="domain" description="Cysteine-rich" evidence="2">
    <location>
        <begin position="145"/>
        <end position="233"/>
    </location>
</feature>
<dbReference type="Gene3D" id="3.40.50.11810">
    <property type="match status" value="1"/>
</dbReference>
<dbReference type="STRING" id="39060.SAMN05660706_101157"/>
<keyword evidence="4" id="KW-1185">Reference proteome</keyword>
<dbReference type="RefSeq" id="WP_092481553.1">
    <property type="nucleotide sequence ID" value="NZ_FOYM01000001.1"/>
</dbReference>
<feature type="domain" description="Cysteine-rich" evidence="2">
    <location>
        <begin position="3"/>
        <end position="84"/>
    </location>
</feature>
<evidence type="ECO:0000313" key="4">
    <source>
        <dbReference type="Proteomes" id="UP000199584"/>
    </source>
</evidence>
<dbReference type="Gene3D" id="1.20.1050.140">
    <property type="match status" value="1"/>
</dbReference>
<dbReference type="PANTHER" id="PTHR42947">
    <property type="entry name" value="COB--COM HETERODISULFIDE REDUCTASE SUBUNIT B 1"/>
    <property type="match status" value="1"/>
</dbReference>
<dbReference type="AlphaFoldDB" id="A0A1I6CQ01"/>
<dbReference type="InterPro" id="IPR051278">
    <property type="entry name" value="HdrB/HdrD_reductase"/>
</dbReference>
<dbReference type="PANTHER" id="PTHR42947:SF1">
    <property type="entry name" value="COB--COM HETERODISULFIDE REDUCTASE SUBUNIT B 1"/>
    <property type="match status" value="1"/>
</dbReference>